<evidence type="ECO:0000259" key="4">
    <source>
        <dbReference type="Pfam" id="PF11897"/>
    </source>
</evidence>
<dbReference type="Proteomes" id="UP001250932">
    <property type="component" value="Unassembled WGS sequence"/>
</dbReference>
<dbReference type="InterPro" id="IPR011834">
    <property type="entry name" value="Agluc_phsphrylas"/>
</dbReference>
<evidence type="ECO:0000256" key="3">
    <source>
        <dbReference type="ARBA" id="ARBA00022533"/>
    </source>
</evidence>
<comment type="caution">
    <text evidence="5">The sequence shown here is derived from an EMBL/GenBank/DDBJ whole genome shotgun (WGS) entry which is preliminary data.</text>
</comment>
<dbReference type="InterPro" id="IPR052182">
    <property type="entry name" value="Glycogen/Maltodextrin_Phosph"/>
</dbReference>
<dbReference type="SUPFAM" id="SSF53756">
    <property type="entry name" value="UDP-Glycosyltransferase/glycogen phosphorylase"/>
    <property type="match status" value="1"/>
</dbReference>
<evidence type="ECO:0000313" key="6">
    <source>
        <dbReference type="Proteomes" id="UP001250932"/>
    </source>
</evidence>
<feature type="domain" description="DUF3417" evidence="4">
    <location>
        <begin position="17"/>
        <end position="121"/>
    </location>
</feature>
<dbReference type="PANTHER" id="PTHR42655:SF1">
    <property type="entry name" value="GLYCOGEN PHOSPHORYLASE"/>
    <property type="match status" value="1"/>
</dbReference>
<comment type="catalytic activity">
    <reaction evidence="1">
        <text>[(1-&gt;4)-alpha-D-glucosyl](n) + phosphate = [(1-&gt;4)-alpha-D-glucosyl](n-1) + alpha-D-glucose 1-phosphate</text>
        <dbReference type="Rhea" id="RHEA:41732"/>
        <dbReference type="Rhea" id="RHEA-COMP:9584"/>
        <dbReference type="Rhea" id="RHEA-COMP:9586"/>
        <dbReference type="ChEBI" id="CHEBI:15444"/>
        <dbReference type="ChEBI" id="CHEBI:43474"/>
        <dbReference type="ChEBI" id="CHEBI:58601"/>
        <dbReference type="EC" id="2.4.1.1"/>
    </reaction>
</comment>
<organism evidence="5 6">
    <name type="scientific">Candidatus Nitronereus thalassa</name>
    <dbReference type="NCBI Taxonomy" id="3020898"/>
    <lineage>
        <taxon>Bacteria</taxon>
        <taxon>Pseudomonadati</taxon>
        <taxon>Nitrospirota</taxon>
        <taxon>Nitrospiria</taxon>
        <taxon>Nitrospirales</taxon>
        <taxon>Nitrospiraceae</taxon>
        <taxon>Candidatus Nitronereus</taxon>
    </lineage>
</organism>
<evidence type="ECO:0000313" key="5">
    <source>
        <dbReference type="EMBL" id="MDT7043663.1"/>
    </source>
</evidence>
<evidence type="ECO:0000256" key="1">
    <source>
        <dbReference type="ARBA" id="ARBA00001275"/>
    </source>
</evidence>
<protein>
    <submittedName>
        <fullName evidence="5">Alpha-glucan family phosphorylase</fullName>
    </submittedName>
</protein>
<comment type="similarity">
    <text evidence="2">Belongs to the glycogen phosphorylase family.</text>
</comment>
<proteinExistence type="inferred from homology"/>
<dbReference type="Gene3D" id="3.40.50.2000">
    <property type="entry name" value="Glycogen Phosphorylase B"/>
    <property type="match status" value="3"/>
</dbReference>
<sequence length="723" mass="82650">MHNSAQQDSTNHNSPFPRLHELSMNVWWSWTPVVRQVFENLDQTVWRQTHHNPVKLLQEVKPERLASLSQDIIFTRQYQAAVKAYDDYMTKTDHWFGTNFPQVAKASIGYFSAEFGLHNSIPIYSGGLGVLAGDHLKEASDLGIPLVGVSFMYSQAYFRQVIGPDGWQQAVNERFDRTSSAIQPAMLPTGKQCQITVQLGNRPVHCLIWFIQVGRILLYLLDTDVEDNQPDDRTLSARLYGGDQRTRLCQEVLLGIGGVRALRSLGIQPRMWHANEGHAAFLNLERMRELLQQGVSYSDAISQIRASSLFTTHTPVPAGHDVFSEDLINQHFSSYWTDMGLSREEFFALGQHPQEHPGQFHMTALAIRLSESVNGVSEEHGRVSRSMWQSMWPDRQEAQVPIHFVTNGVHVPTWIAPEMSHLYSKYLGPNWQDQSDESALWHRVLDIPDHELWEVRKFLKRKLLGFIRQRIQHGWTHGRLEAQQVLAGGALLNPYALTIGFGRRFATYKRANLLFYYPDRLKALLQNPWQPVQFIFAGKAHPADKPGQELIHEVYQFAKQHGFGGHITFLEDYDMHVAKFLVQGVDVWLNNPRPPLEASGTSGQKAALNGVPNLSVLDGWWKEGYDGSNGWAFPQATEGLEETAQDQHDAESLLHLLEKEVIPLYYQRDQDGIPHGWVKIVKNAIRTNAPRFSARRMLKDYVQQFYIVDHTRTHAEPSLERVR</sequence>
<reference evidence="5 6" key="1">
    <citation type="journal article" date="2023" name="ISME J.">
        <title>Cultivation and genomic characterization of novel and ubiquitous marine nitrite-oxidizing bacteria from the Nitrospirales.</title>
        <authorList>
            <person name="Mueller A.J."/>
            <person name="Daebeler A."/>
            <person name="Herbold C.W."/>
            <person name="Kirkegaard R.H."/>
            <person name="Daims H."/>
        </authorList>
    </citation>
    <scope>NUCLEOTIDE SEQUENCE [LARGE SCALE GENOMIC DNA]</scope>
    <source>
        <strain evidence="5 6">EB</strain>
    </source>
</reference>
<keyword evidence="6" id="KW-1185">Reference proteome</keyword>
<name>A0ABU3KBJ1_9BACT</name>
<accession>A0ABU3KBJ1</accession>
<keyword evidence="3" id="KW-0021">Allosteric enzyme</keyword>
<dbReference type="PANTHER" id="PTHR42655">
    <property type="entry name" value="GLYCOGEN PHOSPHORYLASE"/>
    <property type="match status" value="1"/>
</dbReference>
<evidence type="ECO:0000256" key="2">
    <source>
        <dbReference type="ARBA" id="ARBA00006047"/>
    </source>
</evidence>
<dbReference type="Pfam" id="PF11897">
    <property type="entry name" value="DUF3417"/>
    <property type="match status" value="1"/>
</dbReference>
<gene>
    <name evidence="5" type="primary">glgP</name>
    <name evidence="5" type="ORF">PPG34_15005</name>
</gene>
<dbReference type="InterPro" id="IPR000811">
    <property type="entry name" value="Glyco_trans_35"/>
</dbReference>
<dbReference type="Pfam" id="PF00343">
    <property type="entry name" value="Phosphorylase"/>
    <property type="match status" value="1"/>
</dbReference>
<dbReference type="InterPro" id="IPR024517">
    <property type="entry name" value="Glycogen_phosphorylase_DUF3417"/>
</dbReference>
<dbReference type="EMBL" id="JAQOUE010000001">
    <property type="protein sequence ID" value="MDT7043663.1"/>
    <property type="molecule type" value="Genomic_DNA"/>
</dbReference>
<dbReference type="PIRSF" id="PIRSF000460">
    <property type="entry name" value="Pprylas_GlgP"/>
    <property type="match status" value="1"/>
</dbReference>
<dbReference type="NCBIfam" id="TIGR02094">
    <property type="entry name" value="more_P_ylases"/>
    <property type="match status" value="1"/>
</dbReference>
<dbReference type="RefSeq" id="WP_313834228.1">
    <property type="nucleotide sequence ID" value="NZ_JAQOUE010000001.1"/>
</dbReference>